<dbReference type="InterPro" id="IPR021878">
    <property type="entry name" value="TgpA_N"/>
</dbReference>
<feature type="transmembrane region" description="Helical" evidence="1">
    <location>
        <begin position="546"/>
        <end position="566"/>
    </location>
</feature>
<dbReference type="OrthoDB" id="9804872at2"/>
<accession>C7RSH9</accession>
<dbReference type="Gene3D" id="3.10.620.30">
    <property type="match status" value="1"/>
</dbReference>
<dbReference type="PANTHER" id="PTHR42736:SF1">
    <property type="entry name" value="PROTEIN-GLUTAMINE GAMMA-GLUTAMYLTRANSFERASE"/>
    <property type="match status" value="1"/>
</dbReference>
<dbReference type="KEGG" id="app:CAP2UW1_1368"/>
<keyword evidence="1" id="KW-0472">Membrane</keyword>
<dbReference type="HOGENOM" id="CLU_012397_0_0_4"/>
<dbReference type="InterPro" id="IPR052901">
    <property type="entry name" value="Bact_TGase-like"/>
</dbReference>
<feature type="domain" description="Transglutaminase-like" evidence="2">
    <location>
        <begin position="400"/>
        <end position="471"/>
    </location>
</feature>
<organism evidence="3">
    <name type="scientific">Accumulibacter regalis</name>
    <dbReference type="NCBI Taxonomy" id="522306"/>
    <lineage>
        <taxon>Bacteria</taxon>
        <taxon>Pseudomonadati</taxon>
        <taxon>Pseudomonadota</taxon>
        <taxon>Betaproteobacteria</taxon>
        <taxon>Candidatus Accumulibacter</taxon>
    </lineage>
</organism>
<name>C7RSH9_ACCRE</name>
<keyword evidence="1" id="KW-1133">Transmembrane helix</keyword>
<dbReference type="SUPFAM" id="SSF54001">
    <property type="entry name" value="Cysteine proteinases"/>
    <property type="match status" value="1"/>
</dbReference>
<protein>
    <submittedName>
        <fullName evidence="3">Transglutaminase domain protein</fullName>
    </submittedName>
</protein>
<dbReference type="Pfam" id="PF01841">
    <property type="entry name" value="Transglut_core"/>
    <property type="match status" value="1"/>
</dbReference>
<feature type="transmembrane region" description="Helical" evidence="1">
    <location>
        <begin position="131"/>
        <end position="150"/>
    </location>
</feature>
<reference evidence="3" key="2">
    <citation type="submission" date="2009-09" db="EMBL/GenBank/DDBJ databases">
        <title>Complete sequence of chromosome of Candidatus Accumulibacter phosphatis clade IIA str. UW-1.</title>
        <authorList>
            <consortium name="US DOE Joint Genome Institute"/>
            <person name="Martin H.G."/>
            <person name="Ivanova N."/>
            <person name="Kunin V."/>
            <person name="Warnecke F."/>
            <person name="Barry K."/>
            <person name="He S."/>
            <person name="Salamov A."/>
            <person name="Szeto E."/>
            <person name="Dalin E."/>
            <person name="Pangilinan J.L."/>
            <person name="Lapidus A."/>
            <person name="Lowry S."/>
            <person name="Kyrpides N.C."/>
            <person name="McMahon K.D."/>
            <person name="Hugenholtz P."/>
        </authorList>
    </citation>
    <scope>NUCLEOTIDE SEQUENCE [LARGE SCALE GENOMIC DNA]</scope>
    <source>
        <strain evidence="3">UW-1</strain>
    </source>
</reference>
<evidence type="ECO:0000256" key="1">
    <source>
        <dbReference type="SAM" id="Phobius"/>
    </source>
</evidence>
<dbReference type="InterPro" id="IPR038765">
    <property type="entry name" value="Papain-like_cys_pep_sf"/>
</dbReference>
<dbReference type="eggNOG" id="COG1305">
    <property type="taxonomic scope" value="Bacteria"/>
</dbReference>
<dbReference type="InterPro" id="IPR025403">
    <property type="entry name" value="TgpA-like_C"/>
</dbReference>
<dbReference type="EMBL" id="CP001715">
    <property type="protein sequence ID" value="ACV34692.1"/>
    <property type="molecule type" value="Genomic_DNA"/>
</dbReference>
<keyword evidence="1" id="KW-0812">Transmembrane</keyword>
<dbReference type="SMART" id="SM00460">
    <property type="entry name" value="TGc"/>
    <property type="match status" value="1"/>
</dbReference>
<dbReference type="Pfam" id="PF13559">
    <property type="entry name" value="DUF4129"/>
    <property type="match status" value="1"/>
</dbReference>
<evidence type="ECO:0000313" key="3">
    <source>
        <dbReference type="EMBL" id="ACV34692.1"/>
    </source>
</evidence>
<dbReference type="Pfam" id="PF11992">
    <property type="entry name" value="TgpA_N"/>
    <property type="match status" value="1"/>
</dbReference>
<dbReference type="InterPro" id="IPR002931">
    <property type="entry name" value="Transglutaminase-like"/>
</dbReference>
<dbReference type="STRING" id="522306.CAP2UW1_1368"/>
<feature type="transmembrane region" description="Helical" evidence="1">
    <location>
        <begin position="162"/>
        <end position="181"/>
    </location>
</feature>
<reference evidence="3" key="1">
    <citation type="submission" date="2009-08" db="EMBL/GenBank/DDBJ databases">
        <authorList>
            <consortium name="US DOE Joint Genome Institute"/>
            <person name="Lucas S."/>
            <person name="Copeland A."/>
            <person name="Lapidus A."/>
            <person name="Glavina del Rio T."/>
            <person name="Dalin E."/>
            <person name="Tice H."/>
            <person name="Bruce D."/>
            <person name="Barry K."/>
            <person name="Pitluck S."/>
            <person name="Lowry S."/>
            <person name="Larimer F."/>
            <person name="Land M."/>
            <person name="Hauser L."/>
            <person name="Kyrpides N."/>
            <person name="Ivanova N."/>
            <person name="McMahon K.D."/>
            <person name="Hugenholtz P."/>
        </authorList>
    </citation>
    <scope>NUCLEOTIDE SEQUENCE</scope>
    <source>
        <strain evidence="3">UW-1</strain>
    </source>
</reference>
<feature type="transmembrane region" description="Helical" evidence="1">
    <location>
        <begin position="33"/>
        <end position="52"/>
    </location>
</feature>
<dbReference type="PANTHER" id="PTHR42736">
    <property type="entry name" value="PROTEIN-GLUTAMINE GAMMA-GLUTAMYLTRANSFERASE"/>
    <property type="match status" value="1"/>
</dbReference>
<sequence precursor="true">MRRRPGVALELGAVPWLLAAALATTVPHAEHLPPWLSALVGSALLWRAWLWYRRRPLPARWALALLVGGCVAGIAWQFHTLLGKDPGVALLVVFMALKPLEMDNRRDAMVVILLGYFLLLTHYFYSQSIPAGLWLLSTITLLTATLIRVHGGAQPVAAIARLACLLLVQALPFMLILYLLFPRVSGPLWGLPQDAYSALSGLSEQMSPGSISSLTQSGAIAFRSQFAGEVPEKADLYWRGPVFDDYDGLTWRARPPAGGPARADPLIEARGQVHAYTSILEAHNQRWLLALDVPTRLPPDSRLAPTLEVLAREPLRVRSRVSFVSALDYRASVAEAAAVLQQSLALPAQFNPRTRALAAEWQSLPPREIAEAALTKFRHEPFYYTLQPPLLGPDAMDEFLFTTRRGFCEHYASAFVFLMRAAGVPARVVAGYQGGEVNPVDGYLTVRQSDAHAWAEIWLAGQGWVRVDPTAAVAPARIEQGIAAALPEGEPLPVVVRIDADWLRQLRNRWEAANNSWNQWVLGYNPQRQREVLSRLGLADADWQKMTATLAVLCGTALLIVTLWTLPARRAVDPVQRAWQRYCKELARRGMARAEWEGPLAFAQRVARERPDLAQLTSEAAACYAELRYGCQGDARLGQLQQCLHRLPPQRRRKA</sequence>
<proteinExistence type="predicted"/>
<feature type="transmembrane region" description="Helical" evidence="1">
    <location>
        <begin position="108"/>
        <end position="125"/>
    </location>
</feature>
<dbReference type="AlphaFoldDB" id="C7RSH9"/>
<evidence type="ECO:0000259" key="2">
    <source>
        <dbReference type="SMART" id="SM00460"/>
    </source>
</evidence>
<gene>
    <name evidence="3" type="ordered locus">CAP2UW1_1368</name>
</gene>